<dbReference type="Proteomes" id="UP001284537">
    <property type="component" value="Unassembled WGS sequence"/>
</dbReference>
<evidence type="ECO:0000313" key="2">
    <source>
        <dbReference type="Proteomes" id="UP001284537"/>
    </source>
</evidence>
<keyword evidence="2" id="KW-1185">Reference proteome</keyword>
<comment type="caution">
    <text evidence="1">The sequence shown here is derived from an EMBL/GenBank/DDBJ whole genome shotgun (WGS) entry which is preliminary data.</text>
</comment>
<reference evidence="1 2" key="1">
    <citation type="submission" date="2023-11" db="EMBL/GenBank/DDBJ databases">
        <authorList>
            <person name="Ouyang M.-Y."/>
        </authorList>
    </citation>
    <scope>NUCLEOTIDE SEQUENCE [LARGE SCALE GENOMIC DNA]</scope>
    <source>
        <strain evidence="1 2">OY6</strain>
    </source>
</reference>
<gene>
    <name evidence="1" type="ORF">QLH52_03095</name>
</gene>
<dbReference type="EMBL" id="JAXARY010000002">
    <property type="protein sequence ID" value="MDX8126252.1"/>
    <property type="molecule type" value="Genomic_DNA"/>
</dbReference>
<dbReference type="RefSeq" id="WP_319960510.1">
    <property type="nucleotide sequence ID" value="NZ_JAXARY010000002.1"/>
</dbReference>
<proteinExistence type="predicted"/>
<name>A0ABU4UBA1_9GAMM</name>
<evidence type="ECO:0008006" key="3">
    <source>
        <dbReference type="Google" id="ProtNLM"/>
    </source>
</evidence>
<accession>A0ABU4UBA1</accession>
<organism evidence="1 2">
    <name type="scientific">Methylomonas defluvii</name>
    <dbReference type="NCBI Taxonomy" id="3045149"/>
    <lineage>
        <taxon>Bacteria</taxon>
        <taxon>Pseudomonadati</taxon>
        <taxon>Pseudomonadota</taxon>
        <taxon>Gammaproteobacteria</taxon>
        <taxon>Methylococcales</taxon>
        <taxon>Methylococcaceae</taxon>
        <taxon>Methylomonas</taxon>
    </lineage>
</organism>
<protein>
    <recommendedName>
        <fullName evidence="3">Oxidoreductase</fullName>
    </recommendedName>
</protein>
<sequence>MAQRIYAVGYFKTQVIAMDIQDFDGLQALLDSTFPKTCRSCGYVYISAEQFFIETQDMPHGRSSLRSAIEDDGLILVEVFRNCRCGSTLMDEFGCRRDRNEDGLQQRLAFETILRAMQGRNIPADVARMEIIKFLQGQPNTLVALLNIELLP</sequence>
<evidence type="ECO:0000313" key="1">
    <source>
        <dbReference type="EMBL" id="MDX8126252.1"/>
    </source>
</evidence>